<dbReference type="Proteomes" id="UP000051063">
    <property type="component" value="Unassembled WGS sequence"/>
</dbReference>
<evidence type="ECO:0000313" key="3">
    <source>
        <dbReference type="Proteomes" id="UP000051063"/>
    </source>
</evidence>
<evidence type="ECO:0008006" key="4">
    <source>
        <dbReference type="Google" id="ProtNLM"/>
    </source>
</evidence>
<reference evidence="2 3" key="1">
    <citation type="submission" date="2015-09" db="EMBL/GenBank/DDBJ databases">
        <title>Genome sequencing project for genomic taxonomy and phylogenomics of Bacillus-like bacteria.</title>
        <authorList>
            <person name="Liu B."/>
            <person name="Wang J."/>
            <person name="Zhu Y."/>
            <person name="Liu G."/>
            <person name="Chen Q."/>
            <person name="Chen Z."/>
            <person name="Lan J."/>
            <person name="Che J."/>
            <person name="Ge C."/>
            <person name="Shi H."/>
            <person name="Pan Z."/>
            <person name="Liu X."/>
        </authorList>
    </citation>
    <scope>NUCLEOTIDE SEQUENCE [LARGE SCALE GENOMIC DNA]</scope>
    <source>
        <strain evidence="2 3">DSM 8552</strain>
    </source>
</reference>
<dbReference type="EMBL" id="LJJB01000013">
    <property type="protein sequence ID" value="KQL44029.1"/>
    <property type="molecule type" value="Genomic_DNA"/>
</dbReference>
<evidence type="ECO:0000313" key="2">
    <source>
        <dbReference type="EMBL" id="KQL44029.1"/>
    </source>
</evidence>
<comment type="caution">
    <text evidence="2">The sequence shown here is derived from an EMBL/GenBank/DDBJ whole genome shotgun (WGS) entry which is preliminary data.</text>
</comment>
<protein>
    <recommendedName>
        <fullName evidence="4">PepSY domain-containing protein</fullName>
    </recommendedName>
</protein>
<name>A0ABR5N0J7_BRECH</name>
<gene>
    <name evidence="2" type="ORF">AN963_21560</name>
</gene>
<keyword evidence="1" id="KW-0732">Signal</keyword>
<proteinExistence type="predicted"/>
<feature type="signal peptide" evidence="1">
    <location>
        <begin position="1"/>
        <end position="21"/>
    </location>
</feature>
<keyword evidence="3" id="KW-1185">Reference proteome</keyword>
<accession>A0ABR5N0J7</accession>
<organism evidence="2 3">
    <name type="scientific">Brevibacillus choshinensis</name>
    <dbReference type="NCBI Taxonomy" id="54911"/>
    <lineage>
        <taxon>Bacteria</taxon>
        <taxon>Bacillati</taxon>
        <taxon>Bacillota</taxon>
        <taxon>Bacilli</taxon>
        <taxon>Bacillales</taxon>
        <taxon>Paenibacillaceae</taxon>
        <taxon>Brevibacillus</taxon>
    </lineage>
</organism>
<evidence type="ECO:0000256" key="1">
    <source>
        <dbReference type="SAM" id="SignalP"/>
    </source>
</evidence>
<feature type="chain" id="PRO_5047365553" description="PepSY domain-containing protein" evidence="1">
    <location>
        <begin position="22"/>
        <end position="92"/>
    </location>
</feature>
<sequence length="92" mass="10279">MKSGFSSLLLTFMILTFLVCSGCSDGPIMTEDQAIQIVKDEYDAPYFPIKIISVKRADGYYEIIWTRDSNCEGGTMKINALTGESEAEHRIC</sequence>